<dbReference type="InterPro" id="IPR000477">
    <property type="entry name" value="RT_dom"/>
</dbReference>
<dbReference type="RefSeq" id="WP_015961145.1">
    <property type="nucleotide sequence ID" value="NC_008639.1"/>
</dbReference>
<dbReference type="Pfam" id="PF00078">
    <property type="entry name" value="RVT_1"/>
    <property type="match status" value="1"/>
</dbReference>
<proteinExistence type="inferred from homology"/>
<sequence length="493" mass="57026">MMYGTEKSDLPILPEKRANKAGKPVAEFVEGRGGNKRNAELQSMARTQGREAVFQAQGRIREAVTRNRGEKLTALLHHISVDCLRWSYFELKKTAATGVDGITWKDYGEGLEENLADLHRRIHTGAYRAQPSRRKYIPKANGQQRPLGIAALEDKIVQRAVVAILTPIYEAEFLGFSYGFRPGRSQHDALDALAYGIKVKKIGWVLDADISRFFDTISHEWMIRFLEHRIGDKRIVRLIIKWLKAGVLEDSVRIEAEEGTPQGAVISPLLANIYLHYAYDLWAKQWREKHCKGDMIVVRFADDSVAGFQNKEDGERFLADLKERLAKFALTLHPEKTRLIEFGRYAAKNRQRRGQGRPETFDFLGFTHICGEKVVGKGFQLLRKTKRGSVRTKLGEVKKELRRRMHVSVSEQGKWLNSVLRGHYAYFAVPTNTRALSAFRYHVARRWMKSLRRRSQRHVMTWERMMIYIDQYLPNPKILHPWPEQRFCVKHSS</sequence>
<dbReference type="Proteomes" id="UP000008701">
    <property type="component" value="Chromosome"/>
</dbReference>
<dbReference type="NCBIfam" id="TIGR04416">
    <property type="entry name" value="group_II_RT_mat"/>
    <property type="match status" value="1"/>
</dbReference>
<dbReference type="AlphaFoldDB" id="A1BJN7"/>
<dbReference type="CDD" id="cd01651">
    <property type="entry name" value="RT_G2_intron"/>
    <property type="match status" value="1"/>
</dbReference>
<protein>
    <submittedName>
        <fullName evidence="3">RNA-directed DNA polymerase (Reverse transcriptase)</fullName>
    </submittedName>
</protein>
<keyword evidence="3" id="KW-0695">RNA-directed DNA polymerase</keyword>
<keyword evidence="3" id="KW-0808">Transferase</keyword>
<dbReference type="InterPro" id="IPR051083">
    <property type="entry name" value="GrpII_Intron_Splice-Mob/Def"/>
</dbReference>
<reference evidence="3 4" key="1">
    <citation type="submission" date="2006-12" db="EMBL/GenBank/DDBJ databases">
        <title>Complete sequence of Chlorobium phaeobacteroides DSM 266.</title>
        <authorList>
            <consortium name="US DOE Joint Genome Institute"/>
            <person name="Copeland A."/>
            <person name="Lucas S."/>
            <person name="Lapidus A."/>
            <person name="Barry K."/>
            <person name="Detter J.C."/>
            <person name="Glavina del Rio T."/>
            <person name="Hammon N."/>
            <person name="Israni S."/>
            <person name="Pitluck S."/>
            <person name="Goltsman E."/>
            <person name="Schmutz J."/>
            <person name="Larimer F."/>
            <person name="Land M."/>
            <person name="Hauser L."/>
            <person name="Mikhailova N."/>
            <person name="Li T."/>
            <person name="Overmann J."/>
            <person name="Bryant D.A."/>
            <person name="Richardson P."/>
        </authorList>
    </citation>
    <scope>NUCLEOTIDE SEQUENCE [LARGE SCALE GENOMIC DNA]</scope>
    <source>
        <strain evidence="3 4">DSM 266</strain>
    </source>
</reference>
<evidence type="ECO:0000256" key="1">
    <source>
        <dbReference type="ARBA" id="ARBA00034120"/>
    </source>
</evidence>
<dbReference type="STRING" id="290317.Cpha266_2627"/>
<organism evidence="3 4">
    <name type="scientific">Chlorobium phaeobacteroides (strain DSM 266 / SMG 266 / 2430)</name>
    <dbReference type="NCBI Taxonomy" id="290317"/>
    <lineage>
        <taxon>Bacteria</taxon>
        <taxon>Pseudomonadati</taxon>
        <taxon>Chlorobiota</taxon>
        <taxon>Chlorobiia</taxon>
        <taxon>Chlorobiales</taxon>
        <taxon>Chlorobiaceae</taxon>
        <taxon>Chlorobium/Pelodictyon group</taxon>
        <taxon>Chlorobium</taxon>
    </lineage>
</organism>
<dbReference type="SUPFAM" id="SSF56672">
    <property type="entry name" value="DNA/RNA polymerases"/>
    <property type="match status" value="1"/>
</dbReference>
<evidence type="ECO:0000313" key="4">
    <source>
        <dbReference type="Proteomes" id="UP000008701"/>
    </source>
</evidence>
<dbReference type="HOGENOM" id="CLU_013584_6_0_10"/>
<dbReference type="KEGG" id="cph:Cpha266_2627"/>
<comment type="similarity">
    <text evidence="1">Belongs to the bacterial reverse transcriptase family.</text>
</comment>
<dbReference type="GO" id="GO:0003964">
    <property type="term" value="F:RNA-directed DNA polymerase activity"/>
    <property type="evidence" value="ECO:0007669"/>
    <property type="project" value="UniProtKB-KW"/>
</dbReference>
<dbReference type="InterPro" id="IPR043502">
    <property type="entry name" value="DNA/RNA_pol_sf"/>
</dbReference>
<keyword evidence="3" id="KW-0548">Nucleotidyltransferase</keyword>
<dbReference type="PANTHER" id="PTHR34047:SF8">
    <property type="entry name" value="PROTEIN YKFC"/>
    <property type="match status" value="1"/>
</dbReference>
<evidence type="ECO:0000313" key="3">
    <source>
        <dbReference type="EMBL" id="ABL66614.1"/>
    </source>
</evidence>
<dbReference type="InterPro" id="IPR030931">
    <property type="entry name" value="Group_II_RT_mat"/>
</dbReference>
<name>A1BJN7_CHLPD</name>
<dbReference type="OrthoDB" id="9780724at2"/>
<feature type="domain" description="Reverse transcriptase" evidence="2">
    <location>
        <begin position="118"/>
        <end position="368"/>
    </location>
</feature>
<dbReference type="EMBL" id="CP000492">
    <property type="protein sequence ID" value="ABL66614.1"/>
    <property type="molecule type" value="Genomic_DNA"/>
</dbReference>
<keyword evidence="4" id="KW-1185">Reference proteome</keyword>
<dbReference type="PROSITE" id="PS50878">
    <property type="entry name" value="RT_POL"/>
    <property type="match status" value="1"/>
</dbReference>
<accession>A1BJN7</accession>
<evidence type="ECO:0000259" key="2">
    <source>
        <dbReference type="PROSITE" id="PS50878"/>
    </source>
</evidence>
<dbReference type="eggNOG" id="COG3344">
    <property type="taxonomic scope" value="Bacteria"/>
</dbReference>
<gene>
    <name evidence="3" type="ordered locus">Cpha266_2627</name>
</gene>
<dbReference type="PANTHER" id="PTHR34047">
    <property type="entry name" value="NUCLEAR INTRON MATURASE 1, MITOCHONDRIAL-RELATED"/>
    <property type="match status" value="1"/>
</dbReference>